<comment type="function">
    <text evidence="16">This magnesium-dependent enzyme catalyzes the hydrolysis of ATP coupled with the transport of calcium. Transports the calcium to the vacuole and participates in the control of the cytosolic free calcium.</text>
</comment>
<keyword evidence="9 17" id="KW-0067">ATP-binding</keyword>
<feature type="compositionally biased region" description="Basic and acidic residues" evidence="18">
    <location>
        <begin position="31"/>
        <end position="42"/>
    </location>
</feature>
<evidence type="ECO:0000256" key="11">
    <source>
        <dbReference type="ARBA" id="ARBA00022967"/>
    </source>
</evidence>
<protein>
    <recommendedName>
        <fullName evidence="17">Calcium-transporting ATPase</fullName>
        <ecNumber evidence="17">7.2.2.10</ecNumber>
    </recommendedName>
</protein>
<dbReference type="AlphaFoldDB" id="A0A0A8KZA3"/>
<evidence type="ECO:0000256" key="18">
    <source>
        <dbReference type="SAM" id="MobiDB-lite"/>
    </source>
</evidence>
<dbReference type="InterPro" id="IPR008250">
    <property type="entry name" value="ATPase_P-typ_transduc_dom_A_sf"/>
</dbReference>
<dbReference type="PROSITE" id="PS00154">
    <property type="entry name" value="ATPASE_E1_E2"/>
    <property type="match status" value="1"/>
</dbReference>
<keyword evidence="10" id="KW-0460">Magnesium</keyword>
<keyword evidence="5 17" id="KW-0812">Transmembrane</keyword>
<dbReference type="CDD" id="cd02081">
    <property type="entry name" value="P-type_ATPase_Ca_PMCA-like"/>
    <property type="match status" value="1"/>
</dbReference>
<feature type="transmembrane region" description="Helical" evidence="17">
    <location>
        <begin position="426"/>
        <end position="456"/>
    </location>
</feature>
<evidence type="ECO:0000256" key="17">
    <source>
        <dbReference type="RuleBase" id="RU361146"/>
    </source>
</evidence>
<dbReference type="InterPro" id="IPR023299">
    <property type="entry name" value="ATPase_P-typ_cyto_dom_N"/>
</dbReference>
<keyword evidence="13 17" id="KW-0406">Ion transport</keyword>
<dbReference type="InterPro" id="IPR006408">
    <property type="entry name" value="P-type_ATPase_IIB"/>
</dbReference>
<dbReference type="PRINTS" id="PR00119">
    <property type="entry name" value="CATATPASE"/>
</dbReference>
<feature type="transmembrane region" description="Helical" evidence="17">
    <location>
        <begin position="163"/>
        <end position="181"/>
    </location>
</feature>
<evidence type="ECO:0000256" key="1">
    <source>
        <dbReference type="ARBA" id="ARBA00004128"/>
    </source>
</evidence>
<evidence type="ECO:0000313" key="21">
    <source>
        <dbReference type="Proteomes" id="UP000031516"/>
    </source>
</evidence>
<dbReference type="Pfam" id="PF00690">
    <property type="entry name" value="Cation_ATPase_N"/>
    <property type="match status" value="1"/>
</dbReference>
<proteinExistence type="inferred from homology"/>
<evidence type="ECO:0000256" key="3">
    <source>
        <dbReference type="ARBA" id="ARBA00022554"/>
    </source>
</evidence>
<dbReference type="PANTHER" id="PTHR24093:SF369">
    <property type="entry name" value="CALCIUM-TRANSPORTING ATPASE"/>
    <property type="match status" value="1"/>
</dbReference>
<dbReference type="InterPro" id="IPR004014">
    <property type="entry name" value="ATPase_P-typ_cation-transptr_N"/>
</dbReference>
<feature type="transmembrane region" description="Helical" evidence="17">
    <location>
        <begin position="385"/>
        <end position="406"/>
    </location>
</feature>
<feature type="transmembrane region" description="Helical" evidence="17">
    <location>
        <begin position="1147"/>
        <end position="1170"/>
    </location>
</feature>
<dbReference type="OrthoDB" id="3352408at2759"/>
<dbReference type="SMART" id="SM00831">
    <property type="entry name" value="Cation_ATPase_N"/>
    <property type="match status" value="1"/>
</dbReference>
<evidence type="ECO:0000256" key="10">
    <source>
        <dbReference type="ARBA" id="ARBA00022842"/>
    </source>
</evidence>
<evidence type="ECO:0000256" key="13">
    <source>
        <dbReference type="ARBA" id="ARBA00023065"/>
    </source>
</evidence>
<dbReference type="InterPro" id="IPR001757">
    <property type="entry name" value="P_typ_ATPase"/>
</dbReference>
<feature type="region of interest" description="Disordered" evidence="18">
    <location>
        <begin position="28"/>
        <end position="62"/>
    </location>
</feature>
<dbReference type="Gene3D" id="1.20.1110.10">
    <property type="entry name" value="Calcium-transporting ATPase, transmembrane domain"/>
    <property type="match status" value="1"/>
</dbReference>
<dbReference type="InterPro" id="IPR023298">
    <property type="entry name" value="ATPase_P-typ_TM_dom_sf"/>
</dbReference>
<keyword evidence="8 17" id="KW-0106">Calcium</keyword>
<evidence type="ECO:0000256" key="9">
    <source>
        <dbReference type="ARBA" id="ARBA00022840"/>
    </source>
</evidence>
<evidence type="ECO:0000256" key="16">
    <source>
        <dbReference type="ARBA" id="ARBA00059328"/>
    </source>
</evidence>
<dbReference type="NCBIfam" id="TIGR01517">
    <property type="entry name" value="ATPase-IIB_Ca"/>
    <property type="match status" value="1"/>
</dbReference>
<comment type="caution">
    <text evidence="20">The sequence shown here is derived from an EMBL/GenBank/DDBJ whole genome shotgun (WGS) entry which is preliminary data.</text>
</comment>
<evidence type="ECO:0000256" key="6">
    <source>
        <dbReference type="ARBA" id="ARBA00022723"/>
    </source>
</evidence>
<dbReference type="Pfam" id="PF00122">
    <property type="entry name" value="E1-E2_ATPase"/>
    <property type="match status" value="1"/>
</dbReference>
<feature type="transmembrane region" description="Helical" evidence="17">
    <location>
        <begin position="1121"/>
        <end position="1141"/>
    </location>
</feature>
<dbReference type="NCBIfam" id="TIGR01494">
    <property type="entry name" value="ATPase_P-type"/>
    <property type="match status" value="3"/>
</dbReference>
<dbReference type="InterPro" id="IPR044492">
    <property type="entry name" value="P_typ_ATPase_HD_dom"/>
</dbReference>
<gene>
    <name evidence="20" type="ORF">KLDO_g248</name>
</gene>
<dbReference type="Pfam" id="PF00689">
    <property type="entry name" value="Cation_ATPase_C"/>
    <property type="match status" value="1"/>
</dbReference>
<dbReference type="SFLD" id="SFLDF00027">
    <property type="entry name" value="p-type_atpase"/>
    <property type="match status" value="1"/>
</dbReference>
<keyword evidence="11" id="KW-1278">Translocase</keyword>
<dbReference type="InterPro" id="IPR018303">
    <property type="entry name" value="ATPase_P-typ_P_site"/>
</dbReference>
<dbReference type="Pfam" id="PF13246">
    <property type="entry name" value="Cation_ATPase"/>
    <property type="match status" value="1"/>
</dbReference>
<evidence type="ECO:0000256" key="12">
    <source>
        <dbReference type="ARBA" id="ARBA00022989"/>
    </source>
</evidence>
<keyword evidence="14 17" id="KW-0472">Membrane</keyword>
<evidence type="ECO:0000256" key="7">
    <source>
        <dbReference type="ARBA" id="ARBA00022741"/>
    </source>
</evidence>
<dbReference type="GO" id="GO:0005388">
    <property type="term" value="F:P-type calcium transporter activity"/>
    <property type="evidence" value="ECO:0007669"/>
    <property type="project" value="UniProtKB-EC"/>
</dbReference>
<dbReference type="GO" id="GO:0016887">
    <property type="term" value="F:ATP hydrolysis activity"/>
    <property type="evidence" value="ECO:0007669"/>
    <property type="project" value="InterPro"/>
</dbReference>
<dbReference type="InterPro" id="IPR059000">
    <property type="entry name" value="ATPase_P-type_domA"/>
</dbReference>
<comment type="function">
    <text evidence="17">Catalyzes the hydrolysis of ATP coupled with the transport of calcium.</text>
</comment>
<dbReference type="GO" id="GO:0005886">
    <property type="term" value="C:plasma membrane"/>
    <property type="evidence" value="ECO:0007669"/>
    <property type="project" value="TreeGrafter"/>
</dbReference>
<dbReference type="SFLD" id="SFLDG00002">
    <property type="entry name" value="C1.7:_P-type_atpase_like"/>
    <property type="match status" value="1"/>
</dbReference>
<dbReference type="Gene3D" id="3.40.1110.10">
    <property type="entry name" value="Calcium-transporting ATPase, cytoplasmic domain N"/>
    <property type="match status" value="1"/>
</dbReference>
<dbReference type="Gene3D" id="3.40.50.1000">
    <property type="entry name" value="HAD superfamily/HAD-like"/>
    <property type="match status" value="1"/>
</dbReference>
<dbReference type="GO" id="GO:0046872">
    <property type="term" value="F:metal ion binding"/>
    <property type="evidence" value="ECO:0007669"/>
    <property type="project" value="UniProtKB-KW"/>
</dbReference>
<organism evidence="20 21">
    <name type="scientific">Kluyveromyces dobzhanskii CBS 2104</name>
    <dbReference type="NCBI Taxonomy" id="1427455"/>
    <lineage>
        <taxon>Eukaryota</taxon>
        <taxon>Fungi</taxon>
        <taxon>Dikarya</taxon>
        <taxon>Ascomycota</taxon>
        <taxon>Saccharomycotina</taxon>
        <taxon>Saccharomycetes</taxon>
        <taxon>Saccharomycetales</taxon>
        <taxon>Saccharomycetaceae</taxon>
        <taxon>Kluyveromyces</taxon>
    </lineage>
</organism>
<evidence type="ECO:0000256" key="8">
    <source>
        <dbReference type="ARBA" id="ARBA00022837"/>
    </source>
</evidence>
<feature type="transmembrane region" description="Helical" evidence="17">
    <location>
        <begin position="993"/>
        <end position="1018"/>
    </location>
</feature>
<keyword evidence="21" id="KW-1185">Reference proteome</keyword>
<dbReference type="GO" id="GO:0005524">
    <property type="term" value="F:ATP binding"/>
    <property type="evidence" value="ECO:0007669"/>
    <property type="project" value="UniProtKB-KW"/>
</dbReference>
<feature type="transmembrane region" description="Helical" evidence="17">
    <location>
        <begin position="1089"/>
        <end position="1109"/>
    </location>
</feature>
<feature type="transmembrane region" description="Helical" evidence="17">
    <location>
        <begin position="952"/>
        <end position="973"/>
    </location>
</feature>
<comment type="catalytic activity">
    <reaction evidence="15 17">
        <text>Ca(2+)(in) + ATP + H2O = Ca(2+)(out) + ADP + phosphate + H(+)</text>
        <dbReference type="Rhea" id="RHEA:18105"/>
        <dbReference type="ChEBI" id="CHEBI:15377"/>
        <dbReference type="ChEBI" id="CHEBI:15378"/>
        <dbReference type="ChEBI" id="CHEBI:29108"/>
        <dbReference type="ChEBI" id="CHEBI:30616"/>
        <dbReference type="ChEBI" id="CHEBI:43474"/>
        <dbReference type="ChEBI" id="CHEBI:456216"/>
        <dbReference type="EC" id="7.2.2.10"/>
    </reaction>
</comment>
<feature type="domain" description="Cation-transporting P-type ATPase N-terminal" evidence="19">
    <location>
        <begin position="101"/>
        <end position="179"/>
    </location>
</feature>
<comment type="subcellular location">
    <subcellularLocation>
        <location evidence="17">Membrane</location>
        <topology evidence="17">Multi-pass membrane protein</topology>
    </subcellularLocation>
    <subcellularLocation>
        <location evidence="1">Vacuole membrane</location>
        <topology evidence="1">Multi-pass membrane protein</topology>
    </subcellularLocation>
</comment>
<feature type="transmembrane region" description="Helical" evidence="17">
    <location>
        <begin position="928"/>
        <end position="946"/>
    </location>
</feature>
<dbReference type="SUPFAM" id="SSF81653">
    <property type="entry name" value="Calcium ATPase, transduction domain A"/>
    <property type="match status" value="1"/>
</dbReference>
<dbReference type="InterPro" id="IPR023214">
    <property type="entry name" value="HAD_sf"/>
</dbReference>
<evidence type="ECO:0000256" key="4">
    <source>
        <dbReference type="ARBA" id="ARBA00022568"/>
    </source>
</evidence>
<keyword evidence="4 17" id="KW-0109">Calcium transport</keyword>
<feature type="region of interest" description="Disordered" evidence="18">
    <location>
        <begin position="1209"/>
        <end position="1231"/>
    </location>
</feature>
<dbReference type="InterPro" id="IPR036412">
    <property type="entry name" value="HAD-like_sf"/>
</dbReference>
<dbReference type="Proteomes" id="UP000031516">
    <property type="component" value="Unassembled WGS sequence"/>
</dbReference>
<dbReference type="EC" id="7.2.2.10" evidence="17"/>
<sequence length="1280" mass="140921">MSSSTHTVGDLHTSSTGTDLSIAVQQEVDEDKNVQTEHDQGTFRKGVTMDSANGAAKGLKHPDTQITMMSVSRMNKSSSFKLTTSQLAELHDPKSLAAFNNVFDNEESNLFTYLQTDQKNGLTIHDEDIDSLERTQVYGLNRIPERKGKTFFRLAWEAFNDKIMILLTIAAVISFSLGLYESLGQPPEYDPEGNEIVKVEWVEGVAIMIAVVVVVLVGAINDYQKELQFAKLNKKKDDREVVVIRNGNEHLISIHDLLVGDVISLQTGDVVPADAILISGSCECDESALTGESDTIKKVALKPALSKYKEIFEKDPSIDIGSHSAAEKVPDPLLISGSKLLSGIGNAVITSVGVNSVNGRTMMALKVETEATPLQERLSNLADNISIYGCMAATILFLILFIKFLTYLPAGKRYHDLPAAQKGSKFMNIFITAITVIVVAVPEGLPLAVTLALAFATTRMTKDGNLVRVLRACETMGSATAICSDKTGTLTENKMSVVKGFAGNTGFDDTTHAENKEIRSDAVLQSECDSVLLNDILTNISLNSTAFENKESSSSDKDVDDNPYHKSRKTLFPWSRNNRTAELVAQAMKEKDEPFLGSKTETALLAFAQKCLGMQDLHKLRNDPASLGVDEIVQTIPFESSRKWGGIAVKLAGNNGYRLHVKGAAEILLRVCSSKRNSDNTIVPLTEELYEQSLKGIQDMASDALRTISLVHRDFSQWPPKGLEDKADPTIASPDLILGEDVNHNALPREGLTLDAMVGLQDPLREGVKESVQQCQRAGVTVRMVTGDNILTARAISRNCNILSEEEYNDPECAMEGPAFRKLSYKKMLQVVPKLRVLARSSPEDKRILVETLKKMREVVAVTGDGTNDAPALKLADVGFSMGISGTEVAREASDIILMTDDFTAIVNAIKWGRCVSVSIKKFIQFQLTVNITAVILTFVSAVASADDASVLTAVQLLWVNLIMDTLAALALATDKPDEFILDRKPKGRDAPLIAVSTWKMILGQAALQLTVTFILHFRGKDLFFPHKEHITTHEEEQLNAMTFNTFVWLQFFKLIVTRKLDEADGISSFKKRLTASNLNFFQHLFRNYYFLAIALLIGGFQILIMYIGGAAFSIARQTPGMWATAIICGLTALPVGMFIRACPDEWALAIFPQRVIRPILYVFGLEFIFKRKKNRKQHEEDEEESLLVEYVNDGSLVESSAFQRAKSDMISHKEHPPTSEHSKYNPITAINRWRSSTGDENESEEEHSFIASVTMVPTLVGGAVGGFSHITEVDVNKKS</sequence>
<dbReference type="PRINTS" id="PR00120">
    <property type="entry name" value="HATPASE"/>
</dbReference>
<keyword evidence="6" id="KW-0479">Metal-binding</keyword>
<evidence type="ECO:0000259" key="19">
    <source>
        <dbReference type="SMART" id="SM00831"/>
    </source>
</evidence>
<evidence type="ECO:0000256" key="14">
    <source>
        <dbReference type="ARBA" id="ARBA00023136"/>
    </source>
</evidence>
<keyword evidence="2 17" id="KW-0813">Transport</keyword>
<evidence type="ECO:0000256" key="2">
    <source>
        <dbReference type="ARBA" id="ARBA00022448"/>
    </source>
</evidence>
<accession>A0A0A8KZA3</accession>
<reference evidence="20 21" key="1">
    <citation type="submission" date="2014-03" db="EMBL/GenBank/DDBJ databases">
        <title>The genome of Kluyveromyces dobzhanskii.</title>
        <authorList>
            <person name="Nystedt B."/>
            <person name="Astrom S."/>
        </authorList>
    </citation>
    <scope>NUCLEOTIDE SEQUENCE [LARGE SCALE GENOMIC DNA]</scope>
    <source>
        <strain evidence="20 21">CBS 2104</strain>
    </source>
</reference>
<feature type="compositionally biased region" description="Basic and acidic residues" evidence="18">
    <location>
        <begin position="1209"/>
        <end position="1224"/>
    </location>
</feature>
<name>A0A0A8KZA3_9SACH</name>
<dbReference type="SUPFAM" id="SSF56784">
    <property type="entry name" value="HAD-like"/>
    <property type="match status" value="1"/>
</dbReference>
<dbReference type="SUPFAM" id="SSF81665">
    <property type="entry name" value="Calcium ATPase, transmembrane domain M"/>
    <property type="match status" value="1"/>
</dbReference>
<dbReference type="SFLD" id="SFLDS00003">
    <property type="entry name" value="Haloacid_Dehalogenase"/>
    <property type="match status" value="1"/>
</dbReference>
<comment type="similarity">
    <text evidence="17">Belongs to the cation transport ATPase (P-type) (TC 3.A.3) family.</text>
</comment>
<dbReference type="GO" id="GO:0006874">
    <property type="term" value="P:intracellular calcium ion homeostasis"/>
    <property type="evidence" value="ECO:0007669"/>
    <property type="project" value="UniProtKB-ARBA"/>
</dbReference>
<dbReference type="InterPro" id="IPR006068">
    <property type="entry name" value="ATPase_P-typ_cation-transptr_C"/>
</dbReference>
<dbReference type="GO" id="GO:0005774">
    <property type="term" value="C:vacuolar membrane"/>
    <property type="evidence" value="ECO:0007669"/>
    <property type="project" value="UniProtKB-SubCell"/>
</dbReference>
<dbReference type="FunFam" id="3.40.50.1000:FF:000001">
    <property type="entry name" value="Phospholipid-transporting ATPase IC"/>
    <property type="match status" value="1"/>
</dbReference>
<evidence type="ECO:0000256" key="5">
    <source>
        <dbReference type="ARBA" id="ARBA00022692"/>
    </source>
</evidence>
<dbReference type="PANTHER" id="PTHR24093">
    <property type="entry name" value="CATION TRANSPORTING ATPASE"/>
    <property type="match status" value="1"/>
</dbReference>
<dbReference type="SUPFAM" id="SSF81660">
    <property type="entry name" value="Metal cation-transporting ATPase, ATP-binding domain N"/>
    <property type="match status" value="1"/>
</dbReference>
<keyword evidence="12 17" id="KW-1133">Transmembrane helix</keyword>
<evidence type="ECO:0000313" key="20">
    <source>
        <dbReference type="EMBL" id="CDO91918.1"/>
    </source>
</evidence>
<evidence type="ECO:0000256" key="15">
    <source>
        <dbReference type="ARBA" id="ARBA00048694"/>
    </source>
</evidence>
<dbReference type="EMBL" id="CCBQ010000004">
    <property type="protein sequence ID" value="CDO91918.1"/>
    <property type="molecule type" value="Genomic_DNA"/>
</dbReference>
<dbReference type="FunFam" id="2.70.150.10:FF:000028">
    <property type="entry name" value="Calcium-transporting ATPase"/>
    <property type="match status" value="1"/>
</dbReference>
<keyword evidence="3" id="KW-0926">Vacuole</keyword>
<dbReference type="FunFam" id="3.40.50.1000:FF:000018">
    <property type="entry name" value="Calcium-transporting ATPase"/>
    <property type="match status" value="1"/>
</dbReference>
<dbReference type="Gene3D" id="2.70.150.10">
    <property type="entry name" value="Calcium-transporting ATPase, cytoplasmic transduction domain A"/>
    <property type="match status" value="1"/>
</dbReference>
<keyword evidence="7 17" id="KW-0547">Nucleotide-binding</keyword>
<feature type="transmembrane region" description="Helical" evidence="17">
    <location>
        <begin position="201"/>
        <end position="221"/>
    </location>
</feature>